<dbReference type="AlphaFoldDB" id="A0A6N8EFV4"/>
<name>A0A6N8EFV4_9GAMM</name>
<feature type="transmembrane region" description="Helical" evidence="1">
    <location>
        <begin position="142"/>
        <end position="168"/>
    </location>
</feature>
<keyword evidence="1" id="KW-0472">Membrane</keyword>
<keyword evidence="3" id="KW-1185">Reference proteome</keyword>
<proteinExistence type="predicted"/>
<dbReference type="OrthoDB" id="272996at2"/>
<protein>
    <submittedName>
        <fullName evidence="2">DUF4184 family protein</fullName>
    </submittedName>
</protein>
<feature type="transmembrane region" description="Helical" evidence="1">
    <location>
        <begin position="59"/>
        <end position="82"/>
    </location>
</feature>
<accession>A0A6N8EFV4</accession>
<comment type="caution">
    <text evidence="2">The sequence shown here is derived from an EMBL/GenBank/DDBJ whole genome shotgun (WGS) entry which is preliminary data.</text>
</comment>
<keyword evidence="1" id="KW-0812">Transmembrane</keyword>
<dbReference type="EMBL" id="WNKT01000044">
    <property type="protein sequence ID" value="MTW22541.1"/>
    <property type="molecule type" value="Genomic_DNA"/>
</dbReference>
<dbReference type="InterPro" id="IPR007404">
    <property type="entry name" value="YdjM-like"/>
</dbReference>
<gene>
    <name evidence="2" type="ORF">GJ668_15820</name>
</gene>
<reference evidence="2 3" key="1">
    <citation type="submission" date="2019-11" db="EMBL/GenBank/DDBJ databases">
        <title>Whole-genome sequence of the anaerobic purple sulfur bacterium Allochromatium palmeri DSM 15591.</title>
        <authorList>
            <person name="Kyndt J.A."/>
            <person name="Meyer T.E."/>
        </authorList>
    </citation>
    <scope>NUCLEOTIDE SEQUENCE [LARGE SCALE GENOMIC DNA]</scope>
    <source>
        <strain evidence="2 3">DSM 15591</strain>
    </source>
</reference>
<evidence type="ECO:0000313" key="3">
    <source>
        <dbReference type="Proteomes" id="UP000434044"/>
    </source>
</evidence>
<evidence type="ECO:0000256" key="1">
    <source>
        <dbReference type="SAM" id="Phobius"/>
    </source>
</evidence>
<sequence length="180" mass="19339">MSIRMPFTPLHLGPGIALKAGLGDRFSLLAFVLAQVAMDLEPLIGLLSGAPILHGITHTYPAALVIGLAVAVITPPLGRPILRRWNRELTYYRLDRLVRPAILARGPVMLGALSGTLSHVALDSLMHADMQPLSPWSSANGWLGAIPMSALFWGCVLSGVLGAAVWLLRSWFERPGGRHA</sequence>
<keyword evidence="1" id="KW-1133">Transmembrane helix</keyword>
<feature type="transmembrane region" description="Helical" evidence="1">
    <location>
        <begin position="102"/>
        <end position="122"/>
    </location>
</feature>
<dbReference type="Pfam" id="PF04307">
    <property type="entry name" value="YdjM"/>
    <property type="match status" value="1"/>
</dbReference>
<dbReference type="Proteomes" id="UP000434044">
    <property type="component" value="Unassembled WGS sequence"/>
</dbReference>
<organism evidence="2 3">
    <name type="scientific">Allochromatium palmeri</name>
    <dbReference type="NCBI Taxonomy" id="231048"/>
    <lineage>
        <taxon>Bacteria</taxon>
        <taxon>Pseudomonadati</taxon>
        <taxon>Pseudomonadota</taxon>
        <taxon>Gammaproteobacteria</taxon>
        <taxon>Chromatiales</taxon>
        <taxon>Chromatiaceae</taxon>
        <taxon>Allochromatium</taxon>
    </lineage>
</organism>
<evidence type="ECO:0000313" key="2">
    <source>
        <dbReference type="EMBL" id="MTW22541.1"/>
    </source>
</evidence>